<sequence>MSEEDKEQVRISAQDARGGDIILTSKLRRTLFIGGLVLFVLAAFIGTLLALA</sequence>
<accession>A0ABV3RBE1</accession>
<name>A0ABV3RBE1_9SPHN</name>
<gene>
    <name evidence="2" type="ORF">ABUH87_09280</name>
</gene>
<dbReference type="RefSeq" id="WP_367772782.1">
    <property type="nucleotide sequence ID" value="NZ_JBFNXR010000031.1"/>
</dbReference>
<dbReference type="Proteomes" id="UP001556118">
    <property type="component" value="Unassembled WGS sequence"/>
</dbReference>
<evidence type="ECO:0000313" key="2">
    <source>
        <dbReference type="EMBL" id="MEW9855360.1"/>
    </source>
</evidence>
<evidence type="ECO:0008006" key="4">
    <source>
        <dbReference type="Google" id="ProtNLM"/>
    </source>
</evidence>
<keyword evidence="1" id="KW-0812">Transmembrane</keyword>
<feature type="transmembrane region" description="Helical" evidence="1">
    <location>
        <begin position="31"/>
        <end position="51"/>
    </location>
</feature>
<comment type="caution">
    <text evidence="2">The sequence shown here is derived from an EMBL/GenBank/DDBJ whole genome shotgun (WGS) entry which is preliminary data.</text>
</comment>
<organism evidence="2 3">
    <name type="scientific">Novosphingobium rhizovicinum</name>
    <dbReference type="NCBI Taxonomy" id="3228928"/>
    <lineage>
        <taxon>Bacteria</taxon>
        <taxon>Pseudomonadati</taxon>
        <taxon>Pseudomonadota</taxon>
        <taxon>Alphaproteobacteria</taxon>
        <taxon>Sphingomonadales</taxon>
        <taxon>Sphingomonadaceae</taxon>
        <taxon>Novosphingobium</taxon>
    </lineage>
</organism>
<evidence type="ECO:0000256" key="1">
    <source>
        <dbReference type="SAM" id="Phobius"/>
    </source>
</evidence>
<evidence type="ECO:0000313" key="3">
    <source>
        <dbReference type="Proteomes" id="UP001556118"/>
    </source>
</evidence>
<keyword evidence="3" id="KW-1185">Reference proteome</keyword>
<dbReference type="EMBL" id="JBFNXR010000031">
    <property type="protein sequence ID" value="MEW9855360.1"/>
    <property type="molecule type" value="Genomic_DNA"/>
</dbReference>
<keyword evidence="1" id="KW-0472">Membrane</keyword>
<proteinExistence type="predicted"/>
<keyword evidence="1" id="KW-1133">Transmembrane helix</keyword>
<protein>
    <recommendedName>
        <fullName evidence="4">Peptide ABC transporter permease</fullName>
    </recommendedName>
</protein>
<reference evidence="2 3" key="1">
    <citation type="submission" date="2024-06" db="EMBL/GenBank/DDBJ databases">
        <title>Novosphingobium rhizovicinus M1R2S20.</title>
        <authorList>
            <person name="Sun J.-Q."/>
        </authorList>
    </citation>
    <scope>NUCLEOTIDE SEQUENCE [LARGE SCALE GENOMIC DNA]</scope>
    <source>
        <strain evidence="2 3">M1R2S20</strain>
    </source>
</reference>